<feature type="compositionally biased region" description="Low complexity" evidence="4">
    <location>
        <begin position="435"/>
        <end position="446"/>
    </location>
</feature>
<dbReference type="EMBL" id="OU963870">
    <property type="protein sequence ID" value="CAH0396055.1"/>
    <property type="molecule type" value="Genomic_DNA"/>
</dbReference>
<protein>
    <recommendedName>
        <fullName evidence="7">DGCR14</fullName>
    </recommendedName>
</protein>
<feature type="region of interest" description="Disordered" evidence="4">
    <location>
        <begin position="92"/>
        <end position="141"/>
    </location>
</feature>
<keyword evidence="3" id="KW-0539">Nucleus</keyword>
<gene>
    <name evidence="5" type="ORF">BEMITA_LOCUS14162</name>
</gene>
<feature type="compositionally biased region" description="Basic and acidic residues" evidence="4">
    <location>
        <begin position="118"/>
        <end position="129"/>
    </location>
</feature>
<dbReference type="AlphaFoldDB" id="A0A9P0AJQ3"/>
<evidence type="ECO:0000313" key="6">
    <source>
        <dbReference type="Proteomes" id="UP001152759"/>
    </source>
</evidence>
<feature type="region of interest" description="Disordered" evidence="4">
    <location>
        <begin position="368"/>
        <end position="399"/>
    </location>
</feature>
<proteinExistence type="inferred from homology"/>
<evidence type="ECO:0000256" key="1">
    <source>
        <dbReference type="ARBA" id="ARBA00004123"/>
    </source>
</evidence>
<sequence length="506" mass="56625">MSSDSSEEPSCSTVSTPKLDDKLIFKEPLVPPKKVLKHGKKVLEEDEYLERMGKIIQRDFFPDLEKLKAQNAYLDAVLHNDVRKLQEVYAKYSSGSKPPTDRHSSPATFETPVASSRTSDEQFELKDPSEETAFNKLDKNSNKDKNLSLDQFLSAHTSEDNESFTEIMKKAEIRHRLKHPWLYKEAENPEEERQRLLALPSTEEQKDPAPKPLNLDTWTFKDKNYIMYVPDGVPLTPEERLEMSKRRQSINHASTRLEHCPFNEEQNKETLHNVAQMQARTLEGKIDVDGKEVVLGTTPKVNGFSFVKTPSPAPGVDESPLITWGEIEGTPIRLDGGDTPLRPGAGTASFRIAEPPKRERLALALAEKASERHRNKKSKAMEAAKRLASPSPKHGGLSVERLSTMSPAAQRFISSHLKTCIGSDKALQASYSPASNRSNRSTRSTTPFLSPRPDSTPGQPLRIKTPTQNPRAPVKISSKSSKSANTLTDDLLKLNLPKRPKASDFF</sequence>
<evidence type="ECO:0000256" key="2">
    <source>
        <dbReference type="ARBA" id="ARBA00009072"/>
    </source>
</evidence>
<accession>A0A9P0AJQ3</accession>
<reference evidence="5" key="1">
    <citation type="submission" date="2021-12" db="EMBL/GenBank/DDBJ databases">
        <authorList>
            <person name="King R."/>
        </authorList>
    </citation>
    <scope>NUCLEOTIDE SEQUENCE</scope>
</reference>
<comment type="similarity">
    <text evidence="2">Belongs to the ESS2 family.</text>
</comment>
<dbReference type="InterPro" id="IPR019148">
    <property type="entry name" value="Nuclear_protein_DGCR14_ESS-2"/>
</dbReference>
<evidence type="ECO:0000256" key="3">
    <source>
        <dbReference type="ARBA" id="ARBA00023242"/>
    </source>
</evidence>
<name>A0A9P0AJQ3_BEMTA</name>
<feature type="compositionally biased region" description="Polar residues" evidence="4">
    <location>
        <begin position="105"/>
        <end position="117"/>
    </location>
</feature>
<organism evidence="5 6">
    <name type="scientific">Bemisia tabaci</name>
    <name type="common">Sweetpotato whitefly</name>
    <name type="synonym">Aleurodes tabaci</name>
    <dbReference type="NCBI Taxonomy" id="7038"/>
    <lineage>
        <taxon>Eukaryota</taxon>
        <taxon>Metazoa</taxon>
        <taxon>Ecdysozoa</taxon>
        <taxon>Arthropoda</taxon>
        <taxon>Hexapoda</taxon>
        <taxon>Insecta</taxon>
        <taxon>Pterygota</taxon>
        <taxon>Neoptera</taxon>
        <taxon>Paraneoptera</taxon>
        <taxon>Hemiptera</taxon>
        <taxon>Sternorrhyncha</taxon>
        <taxon>Aleyrodoidea</taxon>
        <taxon>Aleyrodidae</taxon>
        <taxon>Aleyrodinae</taxon>
        <taxon>Bemisia</taxon>
    </lineage>
</organism>
<keyword evidence="6" id="KW-1185">Reference proteome</keyword>
<dbReference type="Proteomes" id="UP001152759">
    <property type="component" value="Chromosome 9"/>
</dbReference>
<dbReference type="Pfam" id="PF09751">
    <property type="entry name" value="Es2"/>
    <property type="match status" value="1"/>
</dbReference>
<dbReference type="GO" id="GO:0071013">
    <property type="term" value="C:catalytic step 2 spliceosome"/>
    <property type="evidence" value="ECO:0007669"/>
    <property type="project" value="TreeGrafter"/>
</dbReference>
<dbReference type="PANTHER" id="PTHR12940:SF0">
    <property type="entry name" value="SPLICING FACTOR ESS-2 HOMOLOG"/>
    <property type="match status" value="1"/>
</dbReference>
<dbReference type="KEGG" id="btab:109030417"/>
<evidence type="ECO:0008006" key="7">
    <source>
        <dbReference type="Google" id="ProtNLM"/>
    </source>
</evidence>
<evidence type="ECO:0000313" key="5">
    <source>
        <dbReference type="EMBL" id="CAH0396055.1"/>
    </source>
</evidence>
<evidence type="ECO:0000256" key="4">
    <source>
        <dbReference type="SAM" id="MobiDB-lite"/>
    </source>
</evidence>
<comment type="subcellular location">
    <subcellularLocation>
        <location evidence="1">Nucleus</location>
    </subcellularLocation>
</comment>
<dbReference type="PANTHER" id="PTHR12940">
    <property type="entry name" value="ES-2 PROTEIN - RELATED"/>
    <property type="match status" value="1"/>
</dbReference>
<feature type="region of interest" description="Disordered" evidence="4">
    <location>
        <begin position="430"/>
        <end position="491"/>
    </location>
</feature>